<dbReference type="GO" id="GO:0005524">
    <property type="term" value="F:ATP binding"/>
    <property type="evidence" value="ECO:0007669"/>
    <property type="project" value="UniProtKB-KW"/>
</dbReference>
<evidence type="ECO:0000256" key="4">
    <source>
        <dbReference type="ARBA" id="ARBA00022840"/>
    </source>
</evidence>
<evidence type="ECO:0000256" key="3">
    <source>
        <dbReference type="ARBA" id="ARBA00022741"/>
    </source>
</evidence>
<keyword evidence="2" id="KW-0813">Transport</keyword>
<dbReference type="FunFam" id="3.40.50.300:FF:000134">
    <property type="entry name" value="Iron-enterobactin ABC transporter ATP-binding protein"/>
    <property type="match status" value="1"/>
</dbReference>
<dbReference type="SMART" id="SM00382">
    <property type="entry name" value="AAA"/>
    <property type="match status" value="1"/>
</dbReference>
<accession>A0A2S9JF82</accession>
<dbReference type="InterPro" id="IPR003593">
    <property type="entry name" value="AAA+_ATPase"/>
</dbReference>
<dbReference type="InterPro" id="IPR027417">
    <property type="entry name" value="P-loop_NTPase"/>
</dbReference>
<dbReference type="OrthoDB" id="9805601at2"/>
<evidence type="ECO:0000313" key="7">
    <source>
        <dbReference type="Proteomes" id="UP000238563"/>
    </source>
</evidence>
<dbReference type="AlphaFoldDB" id="A0A2S9JF82"/>
<keyword evidence="4" id="KW-0067">ATP-binding</keyword>
<protein>
    <submittedName>
        <fullName evidence="6">ABC transporter</fullName>
    </submittedName>
</protein>
<reference evidence="6 7" key="1">
    <citation type="submission" date="2018-02" db="EMBL/GenBank/DDBJ databases">
        <title>The draft genome of Phyllobacterium myrsinacearum DSM5892.</title>
        <authorList>
            <person name="Li L."/>
            <person name="Liu L."/>
            <person name="Zhang X."/>
            <person name="Wang T."/>
        </authorList>
    </citation>
    <scope>NUCLEOTIDE SEQUENCE [LARGE SCALE GENOMIC DNA]</scope>
    <source>
        <strain evidence="6 7">DSM 5892</strain>
    </source>
</reference>
<dbReference type="PANTHER" id="PTHR42794">
    <property type="entry name" value="HEMIN IMPORT ATP-BINDING PROTEIN HMUV"/>
    <property type="match status" value="1"/>
</dbReference>
<dbReference type="GO" id="GO:0016887">
    <property type="term" value="F:ATP hydrolysis activity"/>
    <property type="evidence" value="ECO:0007669"/>
    <property type="project" value="InterPro"/>
</dbReference>
<feature type="domain" description="ABC transporter" evidence="5">
    <location>
        <begin position="4"/>
        <end position="238"/>
    </location>
</feature>
<sequence>MTILSLSHVHASLGSRAVLHDVSLDVRAGEFVGLIGPNGAGKSTLLRSILGLVPSSGDIGIAGKPARRMNNRERARHVAYLPQDREIAWAMPVEDLVALGRTPYRREFSRPSAHDAALVEQAMQRMDVQQLRHRSALALSGGEQARVLIARALAQDAALLLADEPAAGLDPAHQIGLMQSLADLAGKGSAVVASLHDLGLAAGWCTRLVLIHAGRIVADGRPAEVLTADHMRRIYGVEAYLQATEQGLIVQPVALAGMPE</sequence>
<proteinExistence type="inferred from homology"/>
<evidence type="ECO:0000313" key="6">
    <source>
        <dbReference type="EMBL" id="PRD51593.1"/>
    </source>
</evidence>
<dbReference type="InterPro" id="IPR003439">
    <property type="entry name" value="ABC_transporter-like_ATP-bd"/>
</dbReference>
<organism evidence="6 7">
    <name type="scientific">Phyllobacterium myrsinacearum</name>
    <dbReference type="NCBI Taxonomy" id="28101"/>
    <lineage>
        <taxon>Bacteria</taxon>
        <taxon>Pseudomonadati</taxon>
        <taxon>Pseudomonadota</taxon>
        <taxon>Alphaproteobacteria</taxon>
        <taxon>Hyphomicrobiales</taxon>
        <taxon>Phyllobacteriaceae</taxon>
        <taxon>Phyllobacterium</taxon>
    </lineage>
</organism>
<dbReference type="PROSITE" id="PS50893">
    <property type="entry name" value="ABC_TRANSPORTER_2"/>
    <property type="match status" value="1"/>
</dbReference>
<evidence type="ECO:0000259" key="5">
    <source>
        <dbReference type="PROSITE" id="PS50893"/>
    </source>
</evidence>
<dbReference type="RefSeq" id="WP_105735150.1">
    <property type="nucleotide sequence ID" value="NZ_PVBT01000005.1"/>
</dbReference>
<dbReference type="Proteomes" id="UP000238563">
    <property type="component" value="Unassembled WGS sequence"/>
</dbReference>
<comment type="caution">
    <text evidence="6">The sequence shown here is derived from an EMBL/GenBank/DDBJ whole genome shotgun (WGS) entry which is preliminary data.</text>
</comment>
<dbReference type="PANTHER" id="PTHR42794:SF2">
    <property type="entry name" value="ABC TRANSPORTER ATP-BINDING PROTEIN"/>
    <property type="match status" value="1"/>
</dbReference>
<dbReference type="Gene3D" id="3.40.50.300">
    <property type="entry name" value="P-loop containing nucleotide triphosphate hydrolases"/>
    <property type="match status" value="1"/>
</dbReference>
<dbReference type="InterPro" id="IPR017871">
    <property type="entry name" value="ABC_transporter-like_CS"/>
</dbReference>
<evidence type="ECO:0000256" key="1">
    <source>
        <dbReference type="ARBA" id="ARBA00005417"/>
    </source>
</evidence>
<dbReference type="SUPFAM" id="SSF52540">
    <property type="entry name" value="P-loop containing nucleoside triphosphate hydrolases"/>
    <property type="match status" value="1"/>
</dbReference>
<keyword evidence="7" id="KW-1185">Reference proteome</keyword>
<gene>
    <name evidence="6" type="ORF">C5750_17185</name>
</gene>
<evidence type="ECO:0000256" key="2">
    <source>
        <dbReference type="ARBA" id="ARBA00022448"/>
    </source>
</evidence>
<dbReference type="PROSITE" id="PS00211">
    <property type="entry name" value="ABC_TRANSPORTER_1"/>
    <property type="match status" value="1"/>
</dbReference>
<dbReference type="EMBL" id="PVBT01000005">
    <property type="protein sequence ID" value="PRD51593.1"/>
    <property type="molecule type" value="Genomic_DNA"/>
</dbReference>
<comment type="similarity">
    <text evidence="1">Belongs to the ABC transporter superfamily.</text>
</comment>
<dbReference type="Pfam" id="PF00005">
    <property type="entry name" value="ABC_tran"/>
    <property type="match status" value="1"/>
</dbReference>
<keyword evidence="3" id="KW-0547">Nucleotide-binding</keyword>
<name>A0A2S9JF82_9HYPH</name>